<reference evidence="2" key="1">
    <citation type="journal article" date="2019" name="Int. J. Syst. Evol. Microbiol.">
        <title>The Global Catalogue of Microorganisms (GCM) 10K type strain sequencing project: providing services to taxonomists for standard genome sequencing and annotation.</title>
        <authorList>
            <consortium name="The Broad Institute Genomics Platform"/>
            <consortium name="The Broad Institute Genome Sequencing Center for Infectious Disease"/>
            <person name="Wu L."/>
            <person name="Ma J."/>
        </authorList>
    </citation>
    <scope>NUCLEOTIDE SEQUENCE [LARGE SCALE GENOMIC DNA]</scope>
    <source>
        <strain evidence="2">JCM 14545</strain>
    </source>
</reference>
<protein>
    <submittedName>
        <fullName evidence="1">Uncharacterized protein</fullName>
    </submittedName>
</protein>
<organism evidence="1 2">
    <name type="scientific">Amycolatopsis minnesotensis</name>
    <dbReference type="NCBI Taxonomy" id="337894"/>
    <lineage>
        <taxon>Bacteria</taxon>
        <taxon>Bacillati</taxon>
        <taxon>Actinomycetota</taxon>
        <taxon>Actinomycetes</taxon>
        <taxon>Pseudonocardiales</taxon>
        <taxon>Pseudonocardiaceae</taxon>
        <taxon>Amycolatopsis</taxon>
    </lineage>
</organism>
<sequence>MFVVYCPACNRRTLMGVDEVEWVHNLEPGIISVAGQCPLGHPVVVLTGDRFTPRPDPRVPDIVPPLWVRAYRNPSRRFARFLAGLLRNYETQRDLHDTFFRF</sequence>
<dbReference type="EMBL" id="BAAANN010000019">
    <property type="protein sequence ID" value="GAA1968943.1"/>
    <property type="molecule type" value="Genomic_DNA"/>
</dbReference>
<comment type="caution">
    <text evidence="1">The sequence shown here is derived from an EMBL/GenBank/DDBJ whole genome shotgun (WGS) entry which is preliminary data.</text>
</comment>
<dbReference type="Proteomes" id="UP001501116">
    <property type="component" value="Unassembled WGS sequence"/>
</dbReference>
<evidence type="ECO:0000313" key="1">
    <source>
        <dbReference type="EMBL" id="GAA1968943.1"/>
    </source>
</evidence>
<dbReference type="RefSeq" id="WP_344422787.1">
    <property type="nucleotide sequence ID" value="NZ_BAAANN010000019.1"/>
</dbReference>
<keyword evidence="2" id="KW-1185">Reference proteome</keyword>
<accession>A0ABP5CU90</accession>
<gene>
    <name evidence="1" type="ORF">GCM10009754_47610</name>
</gene>
<evidence type="ECO:0000313" key="2">
    <source>
        <dbReference type="Proteomes" id="UP001501116"/>
    </source>
</evidence>
<name>A0ABP5CU90_9PSEU</name>
<proteinExistence type="predicted"/>